<comment type="caution">
    <text evidence="10">The sequence shown here is derived from an EMBL/GenBank/DDBJ whole genome shotgun (WGS) entry which is preliminary data.</text>
</comment>
<organism evidence="10 11">
    <name type="scientific">Owenia fusiformis</name>
    <name type="common">Polychaete worm</name>
    <dbReference type="NCBI Taxonomy" id="6347"/>
    <lineage>
        <taxon>Eukaryota</taxon>
        <taxon>Metazoa</taxon>
        <taxon>Spiralia</taxon>
        <taxon>Lophotrochozoa</taxon>
        <taxon>Annelida</taxon>
        <taxon>Polychaeta</taxon>
        <taxon>Sedentaria</taxon>
        <taxon>Canalipalpata</taxon>
        <taxon>Sabellida</taxon>
        <taxon>Oweniida</taxon>
        <taxon>Oweniidae</taxon>
        <taxon>Owenia</taxon>
    </lineage>
</organism>
<comment type="subcellular location">
    <subcellularLocation>
        <location evidence="1 9">Golgi apparatus membrane</location>
        <topology evidence="1 9">Single-pass type II membrane protein</topology>
    </subcellularLocation>
</comment>
<evidence type="ECO:0000256" key="2">
    <source>
        <dbReference type="ARBA" id="ARBA00006339"/>
    </source>
</evidence>
<evidence type="ECO:0000313" key="11">
    <source>
        <dbReference type="Proteomes" id="UP000749559"/>
    </source>
</evidence>
<gene>
    <name evidence="10" type="ORF">OFUS_LOCUS17646</name>
</gene>
<keyword evidence="5" id="KW-1133">Transmembrane helix</keyword>
<protein>
    <recommendedName>
        <fullName evidence="9">Carbohydrate sulfotransferase</fullName>
        <ecNumber evidence="9">2.8.2.-</ecNumber>
    </recommendedName>
</protein>
<dbReference type="Pfam" id="PF03567">
    <property type="entry name" value="Sulfotransfer_2"/>
    <property type="match status" value="1"/>
</dbReference>
<dbReference type="EMBL" id="CAIIXF020000008">
    <property type="protein sequence ID" value="CAH1792707.1"/>
    <property type="molecule type" value="Genomic_DNA"/>
</dbReference>
<reference evidence="10" key="1">
    <citation type="submission" date="2022-03" db="EMBL/GenBank/DDBJ databases">
        <authorList>
            <person name="Martin C."/>
        </authorList>
    </citation>
    <scope>NUCLEOTIDE SEQUENCE</scope>
</reference>
<feature type="non-terminal residue" evidence="10">
    <location>
        <position position="390"/>
    </location>
</feature>
<dbReference type="GO" id="GO:0008146">
    <property type="term" value="F:sulfotransferase activity"/>
    <property type="evidence" value="ECO:0007669"/>
    <property type="project" value="InterPro"/>
</dbReference>
<dbReference type="Proteomes" id="UP000749559">
    <property type="component" value="Unassembled WGS sequence"/>
</dbReference>
<keyword evidence="7" id="KW-0472">Membrane</keyword>
<accession>A0A8S4PEM5</accession>
<evidence type="ECO:0000256" key="5">
    <source>
        <dbReference type="ARBA" id="ARBA00022989"/>
    </source>
</evidence>
<evidence type="ECO:0000256" key="6">
    <source>
        <dbReference type="ARBA" id="ARBA00023034"/>
    </source>
</evidence>
<evidence type="ECO:0000256" key="4">
    <source>
        <dbReference type="ARBA" id="ARBA00022692"/>
    </source>
</evidence>
<keyword evidence="8 9" id="KW-0325">Glycoprotein</keyword>
<dbReference type="GO" id="GO:0000139">
    <property type="term" value="C:Golgi membrane"/>
    <property type="evidence" value="ECO:0007669"/>
    <property type="project" value="UniProtKB-SubCell"/>
</dbReference>
<evidence type="ECO:0000256" key="8">
    <source>
        <dbReference type="ARBA" id="ARBA00023180"/>
    </source>
</evidence>
<dbReference type="OrthoDB" id="6380564at2759"/>
<keyword evidence="4" id="KW-0812">Transmembrane</keyword>
<keyword evidence="3 9" id="KW-0808">Transferase</keyword>
<comment type="similarity">
    <text evidence="2 9">Belongs to the sulfotransferase 2 family.</text>
</comment>
<dbReference type="PANTHER" id="PTHR12137">
    <property type="entry name" value="CARBOHYDRATE SULFOTRANSFERASE"/>
    <property type="match status" value="1"/>
</dbReference>
<dbReference type="EC" id="2.8.2.-" evidence="9"/>
<dbReference type="PANTHER" id="PTHR12137:SF54">
    <property type="entry name" value="CARBOHYDRATE SULFOTRANSFERASE"/>
    <property type="match status" value="1"/>
</dbReference>
<keyword evidence="9" id="KW-0119">Carbohydrate metabolism</keyword>
<evidence type="ECO:0000256" key="3">
    <source>
        <dbReference type="ARBA" id="ARBA00022679"/>
    </source>
</evidence>
<keyword evidence="6 9" id="KW-0333">Golgi apparatus</keyword>
<evidence type="ECO:0000256" key="1">
    <source>
        <dbReference type="ARBA" id="ARBA00004323"/>
    </source>
</evidence>
<evidence type="ECO:0000313" key="10">
    <source>
        <dbReference type="EMBL" id="CAH1792707.1"/>
    </source>
</evidence>
<proteinExistence type="inferred from homology"/>
<evidence type="ECO:0000256" key="7">
    <source>
        <dbReference type="ARBA" id="ARBA00023136"/>
    </source>
</evidence>
<name>A0A8S4PEM5_OWEFU</name>
<evidence type="ECO:0000256" key="9">
    <source>
        <dbReference type="RuleBase" id="RU364020"/>
    </source>
</evidence>
<dbReference type="AlphaFoldDB" id="A0A8S4PEM5"/>
<keyword evidence="11" id="KW-1185">Reference proteome</keyword>
<keyword evidence="9" id="KW-0735">Signal-anchor</keyword>
<dbReference type="GO" id="GO:0016051">
    <property type="term" value="P:carbohydrate biosynthetic process"/>
    <property type="evidence" value="ECO:0007669"/>
    <property type="project" value="InterPro"/>
</dbReference>
<sequence length="390" mass="45530">MVRLSTAESQIEKELFNKSKYGNYYFSKPKNVQTRCNKSLANFTANMLVDETHKLLYCFVPKVGCTTWKKIFAILTNEKLRNETKGNPENIKLDPHSIRFKSMKDYNSSQREIILKSYFKFMFVREPFERLVSAYIDKFYVPELNGFWESWGRRIIKRYREKASAVSKACGHDVTFEEFLSHSLSKVQQADISGGNEHWTTMHQICNPCGIKYDYIGHVETMRRDTDVILHQANVSHLIVQDEASVSNIRQNLHISDEALIKSEKCLEPRDAVKRIINSLIYKGFLPNNFSIAEFTRNSMGNNSNMTNEEVAKLFNAKLDDILPRIWENKLKSSKSIKELNREHSLIRLQKSNISGQISSQIIKRFLKYFSLDFEAFGYDTKFYSNYMTK</sequence>
<dbReference type="InterPro" id="IPR018011">
    <property type="entry name" value="Carb_sulfotrans_8-10"/>
</dbReference>
<dbReference type="InterPro" id="IPR005331">
    <property type="entry name" value="Sulfotransferase"/>
</dbReference>